<dbReference type="Proteomes" id="UP000256970">
    <property type="component" value="Unassembled WGS sequence"/>
</dbReference>
<accession>A0A383W0G4</accession>
<organism evidence="2 3">
    <name type="scientific">Tetradesmus obliquus</name>
    <name type="common">Green alga</name>
    <name type="synonym">Acutodesmus obliquus</name>
    <dbReference type="NCBI Taxonomy" id="3088"/>
    <lineage>
        <taxon>Eukaryota</taxon>
        <taxon>Viridiplantae</taxon>
        <taxon>Chlorophyta</taxon>
        <taxon>core chlorophytes</taxon>
        <taxon>Chlorophyceae</taxon>
        <taxon>CS clade</taxon>
        <taxon>Sphaeropleales</taxon>
        <taxon>Scenedesmaceae</taxon>
        <taxon>Tetradesmus</taxon>
    </lineage>
</organism>
<gene>
    <name evidence="2" type="ORF">BQ4739_LOCUS10833</name>
</gene>
<keyword evidence="1" id="KW-0175">Coiled coil</keyword>
<dbReference type="EMBL" id="FNXT01000996">
    <property type="protein sequence ID" value="SZX70639.1"/>
    <property type="molecule type" value="Genomic_DNA"/>
</dbReference>
<evidence type="ECO:0000313" key="3">
    <source>
        <dbReference type="Proteomes" id="UP000256970"/>
    </source>
</evidence>
<dbReference type="AlphaFoldDB" id="A0A383W0G4"/>
<keyword evidence="3" id="KW-1185">Reference proteome</keyword>
<proteinExistence type="predicted"/>
<feature type="coiled-coil region" evidence="1">
    <location>
        <begin position="13"/>
        <end position="40"/>
    </location>
</feature>
<evidence type="ECO:0000313" key="2">
    <source>
        <dbReference type="EMBL" id="SZX70639.1"/>
    </source>
</evidence>
<protein>
    <submittedName>
        <fullName evidence="2">Uncharacterized protein</fullName>
    </submittedName>
</protein>
<reference evidence="2 3" key="1">
    <citation type="submission" date="2016-10" db="EMBL/GenBank/DDBJ databases">
        <authorList>
            <person name="Cai Z."/>
        </authorList>
    </citation>
    <scope>NUCLEOTIDE SEQUENCE [LARGE SCALE GENOMIC DNA]</scope>
</reference>
<evidence type="ECO:0000256" key="1">
    <source>
        <dbReference type="SAM" id="Coils"/>
    </source>
</evidence>
<name>A0A383W0G4_TETOB</name>
<sequence length="181" mass="19131">MGRNVPVSKPGRKKKLYQDLDNATNSLLDVQRQVTALQRQQSRLAIKHDFLVALCVTMEHLQTSWFGSDCAAADQEAADQQQQLLQELQGMRENLDDTSGISSDATAAATAAAAAAAAAAGGSSLLRSTSYCSSRSNPGNAELLPFGGDGVLLMQHLMQLPPPPGIESTSVKDLVLPTPKG</sequence>